<name>A0ACB8QY58_9AGAM</name>
<dbReference type="Proteomes" id="UP000814128">
    <property type="component" value="Unassembled WGS sequence"/>
</dbReference>
<comment type="caution">
    <text evidence="1">The sequence shown here is derived from an EMBL/GenBank/DDBJ whole genome shotgun (WGS) entry which is preliminary data.</text>
</comment>
<evidence type="ECO:0000313" key="1">
    <source>
        <dbReference type="EMBL" id="KAI0036517.1"/>
    </source>
</evidence>
<dbReference type="EMBL" id="MU273470">
    <property type="protein sequence ID" value="KAI0036517.1"/>
    <property type="molecule type" value="Genomic_DNA"/>
</dbReference>
<accession>A0ACB8QY58</accession>
<keyword evidence="2" id="KW-1185">Reference proteome</keyword>
<evidence type="ECO:0000313" key="2">
    <source>
        <dbReference type="Proteomes" id="UP000814128"/>
    </source>
</evidence>
<reference evidence="1" key="1">
    <citation type="submission" date="2021-02" db="EMBL/GenBank/DDBJ databases">
        <authorList>
            <consortium name="DOE Joint Genome Institute"/>
            <person name="Ahrendt S."/>
            <person name="Looney B.P."/>
            <person name="Miyauchi S."/>
            <person name="Morin E."/>
            <person name="Drula E."/>
            <person name="Courty P.E."/>
            <person name="Chicoki N."/>
            <person name="Fauchery L."/>
            <person name="Kohler A."/>
            <person name="Kuo A."/>
            <person name="Labutti K."/>
            <person name="Pangilinan J."/>
            <person name="Lipzen A."/>
            <person name="Riley R."/>
            <person name="Andreopoulos W."/>
            <person name="He G."/>
            <person name="Johnson J."/>
            <person name="Barry K.W."/>
            <person name="Grigoriev I.V."/>
            <person name="Nagy L."/>
            <person name="Hibbett D."/>
            <person name="Henrissat B."/>
            <person name="Matheny P.B."/>
            <person name="Labbe J."/>
            <person name="Martin F."/>
        </authorList>
    </citation>
    <scope>NUCLEOTIDE SEQUENCE</scope>
    <source>
        <strain evidence="1">EC-137</strain>
    </source>
</reference>
<sequence>MPGLISRDVQTTLNYFSKTTDGEQPYNYTYQLPAGQPTTNIDSETHSVTIHDARGHESEFNVDDNGFTFLKSPAKEKLFEDEEAITTGYYKEVEELLRKEVGAKRVVIFDHTIRRPKTEGSPLKLQREPVLRVHVDQTPEAGVARVHRHLGVEAEHYLKGRSRIINVWRPIGNPVAHHPLAVADFRSVNREEELLPTRHIYQDREGSTFSVKHSPSHKWYYLADQTPDEVILIKCWDSDSTKSLLTPHTAFTDNTSPADVPDRQSIEVRCLVFDQE</sequence>
<organism evidence="1 2">
    <name type="scientific">Vararia minispora EC-137</name>
    <dbReference type="NCBI Taxonomy" id="1314806"/>
    <lineage>
        <taxon>Eukaryota</taxon>
        <taxon>Fungi</taxon>
        <taxon>Dikarya</taxon>
        <taxon>Basidiomycota</taxon>
        <taxon>Agaricomycotina</taxon>
        <taxon>Agaricomycetes</taxon>
        <taxon>Russulales</taxon>
        <taxon>Lachnocladiaceae</taxon>
        <taxon>Vararia</taxon>
    </lineage>
</organism>
<reference evidence="1" key="2">
    <citation type="journal article" date="2022" name="New Phytol.">
        <title>Evolutionary transition to the ectomycorrhizal habit in the genomes of a hyperdiverse lineage of mushroom-forming fungi.</title>
        <authorList>
            <person name="Looney B."/>
            <person name="Miyauchi S."/>
            <person name="Morin E."/>
            <person name="Drula E."/>
            <person name="Courty P.E."/>
            <person name="Kohler A."/>
            <person name="Kuo A."/>
            <person name="LaButti K."/>
            <person name="Pangilinan J."/>
            <person name="Lipzen A."/>
            <person name="Riley R."/>
            <person name="Andreopoulos W."/>
            <person name="He G."/>
            <person name="Johnson J."/>
            <person name="Nolan M."/>
            <person name="Tritt A."/>
            <person name="Barry K.W."/>
            <person name="Grigoriev I.V."/>
            <person name="Nagy L.G."/>
            <person name="Hibbett D."/>
            <person name="Henrissat B."/>
            <person name="Matheny P.B."/>
            <person name="Labbe J."/>
            <person name="Martin F.M."/>
        </authorList>
    </citation>
    <scope>NUCLEOTIDE SEQUENCE</scope>
    <source>
        <strain evidence="1">EC-137</strain>
    </source>
</reference>
<protein>
    <submittedName>
        <fullName evidence="1">Uncharacterized protein</fullName>
    </submittedName>
</protein>
<proteinExistence type="predicted"/>
<gene>
    <name evidence="1" type="ORF">K488DRAFT_40880</name>
</gene>